<organism evidence="1 2">
    <name type="scientific">Mycena metata</name>
    <dbReference type="NCBI Taxonomy" id="1033252"/>
    <lineage>
        <taxon>Eukaryota</taxon>
        <taxon>Fungi</taxon>
        <taxon>Dikarya</taxon>
        <taxon>Basidiomycota</taxon>
        <taxon>Agaricomycotina</taxon>
        <taxon>Agaricomycetes</taxon>
        <taxon>Agaricomycetidae</taxon>
        <taxon>Agaricales</taxon>
        <taxon>Marasmiineae</taxon>
        <taxon>Mycenaceae</taxon>
        <taxon>Mycena</taxon>
    </lineage>
</organism>
<comment type="caution">
    <text evidence="1">The sequence shown here is derived from an EMBL/GenBank/DDBJ whole genome shotgun (WGS) entry which is preliminary data.</text>
</comment>
<evidence type="ECO:0000313" key="1">
    <source>
        <dbReference type="EMBL" id="KAJ7779064.1"/>
    </source>
</evidence>
<proteinExistence type="predicted"/>
<keyword evidence="2" id="KW-1185">Reference proteome</keyword>
<dbReference type="EMBL" id="JARKIB010000006">
    <property type="protein sequence ID" value="KAJ7779064.1"/>
    <property type="molecule type" value="Genomic_DNA"/>
</dbReference>
<reference evidence="1" key="1">
    <citation type="submission" date="2023-03" db="EMBL/GenBank/DDBJ databases">
        <title>Massive genome expansion in bonnet fungi (Mycena s.s.) driven by repeated elements and novel gene families across ecological guilds.</title>
        <authorList>
            <consortium name="Lawrence Berkeley National Laboratory"/>
            <person name="Harder C.B."/>
            <person name="Miyauchi S."/>
            <person name="Viragh M."/>
            <person name="Kuo A."/>
            <person name="Thoen E."/>
            <person name="Andreopoulos B."/>
            <person name="Lu D."/>
            <person name="Skrede I."/>
            <person name="Drula E."/>
            <person name="Henrissat B."/>
            <person name="Morin E."/>
            <person name="Kohler A."/>
            <person name="Barry K."/>
            <person name="LaButti K."/>
            <person name="Morin E."/>
            <person name="Salamov A."/>
            <person name="Lipzen A."/>
            <person name="Mereny Z."/>
            <person name="Hegedus B."/>
            <person name="Baldrian P."/>
            <person name="Stursova M."/>
            <person name="Weitz H."/>
            <person name="Taylor A."/>
            <person name="Grigoriev I.V."/>
            <person name="Nagy L.G."/>
            <person name="Martin F."/>
            <person name="Kauserud H."/>
        </authorList>
    </citation>
    <scope>NUCLEOTIDE SEQUENCE</scope>
    <source>
        <strain evidence="1">CBHHK182m</strain>
    </source>
</reference>
<evidence type="ECO:0000313" key="2">
    <source>
        <dbReference type="Proteomes" id="UP001215598"/>
    </source>
</evidence>
<sequence length="220" mass="24723">MKEKNWSPMLTVVHRNLRADLGRTEDGGPFGICTYEVTSYRLTYSPVSFSVHSQGTHRPYYDSFFSSSDTLSNRRAFASNDTAISERPNSTCGGYRSSSPKGSNVPEKGILIIIEMRGNEDAPEASSAPRATDIGLMQIMREDKSPCTNTHHHFFPVRLWLLFWHVQVYIKETRLRTPFMCHGRANVARGVGRHDVHALLINASPVAYPCAHNDNDGQHD</sequence>
<dbReference type="AlphaFoldDB" id="A0AAD7K8J2"/>
<dbReference type="Proteomes" id="UP001215598">
    <property type="component" value="Unassembled WGS sequence"/>
</dbReference>
<name>A0AAD7K8J2_9AGAR</name>
<protein>
    <submittedName>
        <fullName evidence="1">Uncharacterized protein</fullName>
    </submittedName>
</protein>
<gene>
    <name evidence="1" type="ORF">B0H16DRAFT_1500990</name>
</gene>
<accession>A0AAD7K8J2</accession>